<reference evidence="1 2" key="1">
    <citation type="submission" date="2020-06" db="EMBL/GenBank/DDBJ databases">
        <title>Taxonomy, biology and ecology of Rhodococcus bacteria occurring in California pistachio and other woody hosts as revealed by genome sequence analyses.</title>
        <authorList>
            <person name="Gai Y."/>
            <person name="Riely B."/>
        </authorList>
    </citation>
    <scope>NUCLEOTIDE SEQUENCE [LARGE SCALE GENOMIC DNA]</scope>
    <source>
        <strain evidence="1 2">BP-281</strain>
    </source>
</reference>
<organism evidence="1 2">
    <name type="scientific">Rhodococcoides corynebacterioides</name>
    <dbReference type="NCBI Taxonomy" id="53972"/>
    <lineage>
        <taxon>Bacteria</taxon>
        <taxon>Bacillati</taxon>
        <taxon>Actinomycetota</taxon>
        <taxon>Actinomycetes</taxon>
        <taxon>Mycobacteriales</taxon>
        <taxon>Nocardiaceae</taxon>
        <taxon>Rhodococcoides</taxon>
    </lineage>
</organism>
<dbReference type="RefSeq" id="WP_222685391.1">
    <property type="nucleotide sequence ID" value="NZ_JABUBT010000009.1"/>
</dbReference>
<keyword evidence="1" id="KW-0238">DNA-binding</keyword>
<keyword evidence="2" id="KW-1185">Reference proteome</keyword>
<evidence type="ECO:0000313" key="2">
    <source>
        <dbReference type="Proteomes" id="UP000825228"/>
    </source>
</evidence>
<dbReference type="Proteomes" id="UP000825228">
    <property type="component" value="Unassembled WGS sequence"/>
</dbReference>
<proteinExistence type="predicted"/>
<evidence type="ECO:0000313" key="1">
    <source>
        <dbReference type="EMBL" id="MBY6368028.1"/>
    </source>
</evidence>
<protein>
    <submittedName>
        <fullName evidence="1">MmcQ/YjbR family DNA-binding protein</fullName>
    </submittedName>
</protein>
<name>A0ABS7P6G7_9NOCA</name>
<gene>
    <name evidence="1" type="ORF">HQ603_14835</name>
</gene>
<dbReference type="EMBL" id="JABUBU010000017">
    <property type="protein sequence ID" value="MBY6368028.1"/>
    <property type="molecule type" value="Genomic_DNA"/>
</dbReference>
<dbReference type="GO" id="GO:0003677">
    <property type="term" value="F:DNA binding"/>
    <property type="evidence" value="ECO:0007669"/>
    <property type="project" value="UniProtKB-KW"/>
</dbReference>
<dbReference type="InterPro" id="IPR058532">
    <property type="entry name" value="YjbR/MT2646/Rv2570-like"/>
</dbReference>
<dbReference type="Pfam" id="PF04237">
    <property type="entry name" value="YjbR"/>
    <property type="match status" value="1"/>
</dbReference>
<comment type="caution">
    <text evidence="1">The sequence shown here is derived from an EMBL/GenBank/DDBJ whole genome shotgun (WGS) entry which is preliminary data.</text>
</comment>
<sequence length="145" mass="16107">MAEWDDVRRIALSLPETDEHASYGGAPAWRVKGKSFVWDRPLGAADLDELGDDAPTGPVLGARVADEGEKRALIDDDPTVFFTVSHFDGYAAVLVRLEAVSPTLLREVVVEAWLVRAPVRLRREHEDALVRRLATGRRRESPPPE</sequence>
<accession>A0ABS7P6G7</accession>